<dbReference type="RefSeq" id="WP_171628663.1">
    <property type="nucleotide sequence ID" value="NZ_WHNY01000005.1"/>
</dbReference>
<keyword evidence="1" id="KW-0378">Hydrolase</keyword>
<dbReference type="Gene3D" id="1.50.10.10">
    <property type="match status" value="1"/>
</dbReference>
<comment type="caution">
    <text evidence="2">The sequence shown here is derived from an EMBL/GenBank/DDBJ whole genome shotgun (WGS) entry which is preliminary data.</text>
</comment>
<dbReference type="InterPro" id="IPR008928">
    <property type="entry name" value="6-hairpin_glycosidase_sf"/>
</dbReference>
<evidence type="ECO:0000313" key="3">
    <source>
        <dbReference type="Proteomes" id="UP000653578"/>
    </source>
</evidence>
<dbReference type="EMBL" id="WHNY01000005">
    <property type="protein sequence ID" value="NOU62848.1"/>
    <property type="molecule type" value="Genomic_DNA"/>
</dbReference>
<reference evidence="2 3" key="1">
    <citation type="submission" date="2019-10" db="EMBL/GenBank/DDBJ databases">
        <title>Description of Paenibacillus humi sp. nov.</title>
        <authorList>
            <person name="Carlier A."/>
            <person name="Qi S."/>
        </authorList>
    </citation>
    <scope>NUCLEOTIDE SEQUENCE [LARGE SCALE GENOMIC DNA]</scope>
    <source>
        <strain evidence="2 3">LMG 31461</strain>
    </source>
</reference>
<dbReference type="InterPro" id="IPR012341">
    <property type="entry name" value="6hp_glycosidase-like_sf"/>
</dbReference>
<dbReference type="PANTHER" id="PTHR33886:SF8">
    <property type="entry name" value="UNSATURATED RHAMNOGALACTURONAN HYDROLASE (EUROFUNG)"/>
    <property type="match status" value="1"/>
</dbReference>
<proteinExistence type="predicted"/>
<sequence length="362" mass="41208">MHTEIQLKRTDVTTALEKVWGKLTSKSQDFGDDLHYWEWTPGVGMYGVIKAYEGTKQERFATFIKQWAVDNSSKIKFGSVNWVVPANVLHSAYQQTGHIGYLKSCQEVADWCVHRALLTSNGGFAHVWGEGAGGLDDYKNQLWIDTLFMAGVFMLRFGLADQNEACIAEALKQFDIHIECQFDREYNLFYHGYHCLDGNTLGEHWGRGNGWAAVSLVELLGLLQDHPYEISGYGEIFQRQMESVFELRRDEDGMLRTLLREKTSYLETSASALFAYAALKGQRLGILDDKFRIWGEQMVYEIITHHLSDEGAVLHASGGTDCQEKEGYLKVPYQIRQYTNGIMLMLLTEVLEPDREATSKTI</sequence>
<name>A0ABX1X363_9BACL</name>
<dbReference type="Pfam" id="PF07470">
    <property type="entry name" value="Glyco_hydro_88"/>
    <property type="match status" value="1"/>
</dbReference>
<evidence type="ECO:0008006" key="4">
    <source>
        <dbReference type="Google" id="ProtNLM"/>
    </source>
</evidence>
<dbReference type="Proteomes" id="UP000653578">
    <property type="component" value="Unassembled WGS sequence"/>
</dbReference>
<accession>A0ABX1X363</accession>
<dbReference type="PANTHER" id="PTHR33886">
    <property type="entry name" value="UNSATURATED RHAMNOGALACTURONAN HYDROLASE (EUROFUNG)"/>
    <property type="match status" value="1"/>
</dbReference>
<evidence type="ECO:0000256" key="1">
    <source>
        <dbReference type="ARBA" id="ARBA00022801"/>
    </source>
</evidence>
<protein>
    <recommendedName>
        <fullName evidence="4">Glycosyl hydrolase, family 88</fullName>
    </recommendedName>
</protein>
<keyword evidence="3" id="KW-1185">Reference proteome</keyword>
<gene>
    <name evidence="2" type="ORF">GC096_02145</name>
</gene>
<dbReference type="InterPro" id="IPR010905">
    <property type="entry name" value="Glyco_hydro_88"/>
</dbReference>
<dbReference type="InterPro" id="IPR052043">
    <property type="entry name" value="PolySaccharide_Degr_Enz"/>
</dbReference>
<organism evidence="2 3">
    <name type="scientific">Paenibacillus plantarum</name>
    <dbReference type="NCBI Taxonomy" id="2654975"/>
    <lineage>
        <taxon>Bacteria</taxon>
        <taxon>Bacillati</taxon>
        <taxon>Bacillota</taxon>
        <taxon>Bacilli</taxon>
        <taxon>Bacillales</taxon>
        <taxon>Paenibacillaceae</taxon>
        <taxon>Paenibacillus</taxon>
    </lineage>
</organism>
<evidence type="ECO:0000313" key="2">
    <source>
        <dbReference type="EMBL" id="NOU62848.1"/>
    </source>
</evidence>
<dbReference type="SUPFAM" id="SSF48208">
    <property type="entry name" value="Six-hairpin glycosidases"/>
    <property type="match status" value="1"/>
</dbReference>